<evidence type="ECO:0000256" key="1">
    <source>
        <dbReference type="SAM" id="Phobius"/>
    </source>
</evidence>
<comment type="caution">
    <text evidence="2">The sequence shown here is derived from an EMBL/GenBank/DDBJ whole genome shotgun (WGS) entry which is preliminary data.</text>
</comment>
<dbReference type="AlphaFoldDB" id="A0A9D2Q7V0"/>
<reference evidence="2" key="2">
    <citation type="submission" date="2021-04" db="EMBL/GenBank/DDBJ databases">
        <authorList>
            <person name="Gilroy R."/>
        </authorList>
    </citation>
    <scope>NUCLEOTIDE SEQUENCE</scope>
    <source>
        <strain evidence="2">5933</strain>
    </source>
</reference>
<name>A0A9D2Q7V0_9FIRM</name>
<reference evidence="2" key="1">
    <citation type="journal article" date="2021" name="PeerJ">
        <title>Extensive microbial diversity within the chicken gut microbiome revealed by metagenomics and culture.</title>
        <authorList>
            <person name="Gilroy R."/>
            <person name="Ravi A."/>
            <person name="Getino M."/>
            <person name="Pursley I."/>
            <person name="Horton D.L."/>
            <person name="Alikhan N.F."/>
            <person name="Baker D."/>
            <person name="Gharbi K."/>
            <person name="Hall N."/>
            <person name="Watson M."/>
            <person name="Adriaenssens E.M."/>
            <person name="Foster-Nyarko E."/>
            <person name="Jarju S."/>
            <person name="Secka A."/>
            <person name="Antonio M."/>
            <person name="Oren A."/>
            <person name="Chaudhuri R.R."/>
            <person name="La Ragione R."/>
            <person name="Hildebrand F."/>
            <person name="Pallen M.J."/>
        </authorList>
    </citation>
    <scope>NUCLEOTIDE SEQUENCE</scope>
    <source>
        <strain evidence="2">5933</strain>
    </source>
</reference>
<feature type="transmembrane region" description="Helical" evidence="1">
    <location>
        <begin position="41"/>
        <end position="60"/>
    </location>
</feature>
<accession>A0A9D2Q7V0</accession>
<keyword evidence="1" id="KW-1133">Transmembrane helix</keyword>
<keyword evidence="1" id="KW-0812">Transmembrane</keyword>
<evidence type="ECO:0000313" key="3">
    <source>
        <dbReference type="Proteomes" id="UP000823918"/>
    </source>
</evidence>
<dbReference type="Proteomes" id="UP000823918">
    <property type="component" value="Unassembled WGS sequence"/>
</dbReference>
<evidence type="ECO:0000313" key="2">
    <source>
        <dbReference type="EMBL" id="HJC73116.1"/>
    </source>
</evidence>
<dbReference type="EMBL" id="DWWA01000051">
    <property type="protein sequence ID" value="HJC73116.1"/>
    <property type="molecule type" value="Genomic_DNA"/>
</dbReference>
<dbReference type="PROSITE" id="PS51257">
    <property type="entry name" value="PROKAR_LIPOPROTEIN"/>
    <property type="match status" value="1"/>
</dbReference>
<proteinExistence type="predicted"/>
<protein>
    <recommendedName>
        <fullName evidence="4">Lipoprotein</fullName>
    </recommendedName>
</protein>
<organism evidence="2 3">
    <name type="scientific">Candidatus Ruthenibacterium merdavium</name>
    <dbReference type="NCBI Taxonomy" id="2838752"/>
    <lineage>
        <taxon>Bacteria</taxon>
        <taxon>Bacillati</taxon>
        <taxon>Bacillota</taxon>
        <taxon>Clostridia</taxon>
        <taxon>Eubacteriales</taxon>
        <taxon>Oscillospiraceae</taxon>
        <taxon>Ruthenibacterium</taxon>
    </lineage>
</organism>
<sequence>MKTAKLVIGIISIVLTFLVLFQSCAAGIGDAMMNEGGTSGASGMLVGIMMLVSGIVAIAARKSKGGAIFCTVFYALAGLIGVSSSGIFKDLVIWGGLCLIFAVIFLVFSIKTQKEPGNSDKV</sequence>
<gene>
    <name evidence="2" type="ORF">H9698_10060</name>
</gene>
<evidence type="ECO:0008006" key="4">
    <source>
        <dbReference type="Google" id="ProtNLM"/>
    </source>
</evidence>
<feature type="transmembrane region" description="Helical" evidence="1">
    <location>
        <begin position="91"/>
        <end position="110"/>
    </location>
</feature>
<feature type="transmembrane region" description="Helical" evidence="1">
    <location>
        <begin position="67"/>
        <end position="85"/>
    </location>
</feature>
<keyword evidence="1" id="KW-0472">Membrane</keyword>